<dbReference type="InterPro" id="IPR003593">
    <property type="entry name" value="AAA+_ATPase"/>
</dbReference>
<organism evidence="5 6">
    <name type="scientific">Mesorhizobium montanum</name>
    <dbReference type="NCBI Taxonomy" id="3072323"/>
    <lineage>
        <taxon>Bacteria</taxon>
        <taxon>Pseudomonadati</taxon>
        <taxon>Pseudomonadota</taxon>
        <taxon>Alphaproteobacteria</taxon>
        <taxon>Hyphomicrobiales</taxon>
        <taxon>Phyllobacteriaceae</taxon>
        <taxon>Mesorhizobium</taxon>
    </lineage>
</organism>
<dbReference type="PROSITE" id="PS00662">
    <property type="entry name" value="T2SP_E"/>
    <property type="match status" value="1"/>
</dbReference>
<feature type="domain" description="Bacterial type II secretion system protein E" evidence="4">
    <location>
        <begin position="388"/>
        <end position="402"/>
    </location>
</feature>
<dbReference type="InterPro" id="IPR027417">
    <property type="entry name" value="P-loop_NTPase"/>
</dbReference>
<dbReference type="SMART" id="SM00382">
    <property type="entry name" value="AAA"/>
    <property type="match status" value="1"/>
</dbReference>
<evidence type="ECO:0000256" key="1">
    <source>
        <dbReference type="ARBA" id="ARBA00006611"/>
    </source>
</evidence>
<dbReference type="EMBL" id="JAVIJF010000010">
    <property type="protein sequence ID" value="MDX8525889.1"/>
    <property type="molecule type" value="Genomic_DNA"/>
</dbReference>
<reference evidence="5 6" key="1">
    <citation type="submission" date="2023-08" db="EMBL/GenBank/DDBJ databases">
        <title>Implementing the SeqCode for naming new Mesorhizobium species isolated from Vachellia karroo root nodules.</title>
        <authorList>
            <person name="Van Lill M."/>
        </authorList>
    </citation>
    <scope>NUCLEOTIDE SEQUENCE [LARGE SCALE GENOMIC DNA]</scope>
    <source>
        <strain evidence="5 6">MSK 1335</strain>
    </source>
</reference>
<dbReference type="Pfam" id="PF00437">
    <property type="entry name" value="T2SSE"/>
    <property type="match status" value="1"/>
</dbReference>
<name>A0ABU4ZKJ3_9HYPH</name>
<dbReference type="SUPFAM" id="SSF52540">
    <property type="entry name" value="P-loop containing nucleoside triphosphate hydrolases"/>
    <property type="match status" value="1"/>
</dbReference>
<dbReference type="InterPro" id="IPR037257">
    <property type="entry name" value="T2SS_E_N_sf"/>
</dbReference>
<dbReference type="InterPro" id="IPR007831">
    <property type="entry name" value="T2SS_GspE_N"/>
</dbReference>
<dbReference type="Gene3D" id="3.40.50.300">
    <property type="entry name" value="P-loop containing nucleotide triphosphate hydrolases"/>
    <property type="match status" value="1"/>
</dbReference>
<accession>A0ABU4ZKJ3</accession>
<dbReference type="RefSeq" id="WP_320233828.1">
    <property type="nucleotide sequence ID" value="NZ_JAVIJF010000010.1"/>
</dbReference>
<dbReference type="PANTHER" id="PTHR30258">
    <property type="entry name" value="TYPE II SECRETION SYSTEM PROTEIN GSPE-RELATED"/>
    <property type="match status" value="1"/>
</dbReference>
<dbReference type="InterPro" id="IPR001482">
    <property type="entry name" value="T2SS/T4SS_dom"/>
</dbReference>
<proteinExistence type="inferred from homology"/>
<gene>
    <name evidence="5" type="ORF">RFM68_15355</name>
</gene>
<evidence type="ECO:0000313" key="6">
    <source>
        <dbReference type="Proteomes" id="UP001276840"/>
    </source>
</evidence>
<evidence type="ECO:0000313" key="5">
    <source>
        <dbReference type="EMBL" id="MDX8525889.1"/>
    </source>
</evidence>
<dbReference type="CDD" id="cd01129">
    <property type="entry name" value="PulE-GspE-like"/>
    <property type="match status" value="1"/>
</dbReference>
<dbReference type="Proteomes" id="UP001276840">
    <property type="component" value="Unassembled WGS sequence"/>
</dbReference>
<sequence>MNAALQASRNQASRIEAFLAFLESEKVLTAHSAQRAMGAARTSGHPFDTVMTELGLIGEQDLANSLCRFLDVPVLAEAPQQLSPQMLAGVPLSYLKENAVLPLEMDDRQLVVAVADPFSLATIDALAFHWERTPSLRVLPRRMIGECIDRLERSAAEAVSLEAGSAGPADFGSDDIERLKDFAREAPIVRFVADTIHRAVDAKATDIHIEPLEDHVRIRFRNDGMLSVVDTAPSAMLSGVSTRIKILSRLNIAERRLPQDGRMRIAVRGRDVDLRVSVIPSIHGEAIVLRILDRAGVELRLEKLGFDEAAQAKIRQMSQAANGIVLVTGPTGSGKTTTLYSILAERSRPDVKVFTVEDPVEYRMAGITQLQVNPAIDLDFATALRSILRQDPDIILLGEIRDRETAQIAIQAALTGHLVFSTLHTNSAAGALTRLRDMGVDGYLLGATIRGVIAQRLLRRVCSACHGADHVASCKSCNGSGYSGRTVTYEMLQVSTRIAALIDEGASELDIAKAAAEADLTPMAAHAAALAQRQVTTLEEVRRVIDFDGGG</sequence>
<dbReference type="Gene3D" id="3.30.450.90">
    <property type="match status" value="1"/>
</dbReference>
<comment type="caution">
    <text evidence="5">The sequence shown here is derived from an EMBL/GenBank/DDBJ whole genome shotgun (WGS) entry which is preliminary data.</text>
</comment>
<comment type="similarity">
    <text evidence="1">Belongs to the GSP E family.</text>
</comment>
<keyword evidence="6" id="KW-1185">Reference proteome</keyword>
<dbReference type="SUPFAM" id="SSF160246">
    <property type="entry name" value="EspE N-terminal domain-like"/>
    <property type="match status" value="1"/>
</dbReference>
<dbReference type="PANTHER" id="PTHR30258:SF2">
    <property type="entry name" value="COMG OPERON PROTEIN 1"/>
    <property type="match status" value="1"/>
</dbReference>
<protein>
    <submittedName>
        <fullName evidence="5">GspE/PulE family protein</fullName>
    </submittedName>
</protein>
<evidence type="ECO:0000256" key="2">
    <source>
        <dbReference type="ARBA" id="ARBA00022741"/>
    </source>
</evidence>
<dbReference type="Gene3D" id="3.30.300.160">
    <property type="entry name" value="Type II secretion system, protein E, N-terminal domain"/>
    <property type="match status" value="1"/>
</dbReference>
<keyword evidence="2" id="KW-0547">Nucleotide-binding</keyword>
<evidence type="ECO:0000259" key="4">
    <source>
        <dbReference type="PROSITE" id="PS00662"/>
    </source>
</evidence>
<evidence type="ECO:0000256" key="3">
    <source>
        <dbReference type="ARBA" id="ARBA00022840"/>
    </source>
</evidence>
<dbReference type="Pfam" id="PF05157">
    <property type="entry name" value="MshEN"/>
    <property type="match status" value="1"/>
</dbReference>
<keyword evidence="3" id="KW-0067">ATP-binding</keyword>